<evidence type="ECO:0000256" key="1">
    <source>
        <dbReference type="ARBA" id="ARBA00001974"/>
    </source>
</evidence>
<keyword evidence="6" id="KW-1185">Reference proteome</keyword>
<evidence type="ECO:0000313" key="5">
    <source>
        <dbReference type="EMBL" id="GAA5142792.1"/>
    </source>
</evidence>
<reference evidence="6" key="1">
    <citation type="journal article" date="2019" name="Int. J. Syst. Evol. Microbiol.">
        <title>The Global Catalogue of Microorganisms (GCM) 10K type strain sequencing project: providing services to taxonomists for standard genome sequencing and annotation.</title>
        <authorList>
            <consortium name="The Broad Institute Genomics Platform"/>
            <consortium name="The Broad Institute Genome Sequencing Center for Infectious Disease"/>
            <person name="Wu L."/>
            <person name="Ma J."/>
        </authorList>
    </citation>
    <scope>NUCLEOTIDE SEQUENCE [LARGE SCALE GENOMIC DNA]</scope>
    <source>
        <strain evidence="6">JCM 18459</strain>
    </source>
</reference>
<protein>
    <submittedName>
        <fullName evidence="5">FAD-dependent oxidoreductase</fullName>
    </submittedName>
</protein>
<dbReference type="InterPro" id="IPR002937">
    <property type="entry name" value="Amino_oxidase"/>
</dbReference>
<keyword evidence="3" id="KW-0560">Oxidoreductase</keyword>
<comment type="cofactor">
    <cofactor evidence="1">
        <name>FAD</name>
        <dbReference type="ChEBI" id="CHEBI:57692"/>
    </cofactor>
</comment>
<proteinExistence type="inferred from homology"/>
<evidence type="ECO:0000256" key="2">
    <source>
        <dbReference type="ARBA" id="ARBA00005995"/>
    </source>
</evidence>
<comment type="caution">
    <text evidence="5">The sequence shown here is derived from an EMBL/GenBank/DDBJ whole genome shotgun (WGS) entry which is preliminary data.</text>
</comment>
<dbReference type="InterPro" id="IPR006311">
    <property type="entry name" value="TAT_signal"/>
</dbReference>
<dbReference type="InterPro" id="IPR036188">
    <property type="entry name" value="FAD/NAD-bd_sf"/>
</dbReference>
<feature type="domain" description="Amine oxidase" evidence="4">
    <location>
        <begin position="57"/>
        <end position="499"/>
    </location>
</feature>
<dbReference type="PANTHER" id="PTHR43563">
    <property type="entry name" value="AMINE OXIDASE"/>
    <property type="match status" value="1"/>
</dbReference>
<dbReference type="Proteomes" id="UP001500221">
    <property type="component" value="Unassembled WGS sequence"/>
</dbReference>
<name>A0ABP9P9L9_9ACTN</name>
<organism evidence="5 6">
    <name type="scientific">Nocardioides marinquilinus</name>
    <dbReference type="NCBI Taxonomy" id="1210400"/>
    <lineage>
        <taxon>Bacteria</taxon>
        <taxon>Bacillati</taxon>
        <taxon>Actinomycetota</taxon>
        <taxon>Actinomycetes</taxon>
        <taxon>Propionibacteriales</taxon>
        <taxon>Nocardioidaceae</taxon>
        <taxon>Nocardioides</taxon>
    </lineage>
</organism>
<dbReference type="PANTHER" id="PTHR43563:SF1">
    <property type="entry name" value="AMINE OXIDASE [FLAVIN-CONTAINING] B"/>
    <property type="match status" value="1"/>
</dbReference>
<dbReference type="Gene3D" id="3.90.660.10">
    <property type="match status" value="1"/>
</dbReference>
<dbReference type="Gene3D" id="1.10.405.10">
    <property type="entry name" value="Guanine Nucleotide Dissociation Inhibitor, domain 1"/>
    <property type="match status" value="1"/>
</dbReference>
<dbReference type="PRINTS" id="PR00757">
    <property type="entry name" value="AMINEOXDASEF"/>
</dbReference>
<dbReference type="PROSITE" id="PS51318">
    <property type="entry name" value="TAT"/>
    <property type="match status" value="1"/>
</dbReference>
<evidence type="ECO:0000259" key="4">
    <source>
        <dbReference type="Pfam" id="PF01593"/>
    </source>
</evidence>
<dbReference type="InterPro" id="IPR001613">
    <property type="entry name" value="Flavin_amine_oxidase"/>
</dbReference>
<dbReference type="Gene3D" id="3.50.50.60">
    <property type="entry name" value="FAD/NAD(P)-binding domain"/>
    <property type="match status" value="1"/>
</dbReference>
<dbReference type="SUPFAM" id="SSF51905">
    <property type="entry name" value="FAD/NAD(P)-binding domain"/>
    <property type="match status" value="1"/>
</dbReference>
<dbReference type="EMBL" id="BAABKG010000001">
    <property type="protein sequence ID" value="GAA5142792.1"/>
    <property type="molecule type" value="Genomic_DNA"/>
</dbReference>
<dbReference type="Pfam" id="PF01593">
    <property type="entry name" value="Amino_oxidase"/>
    <property type="match status" value="1"/>
</dbReference>
<dbReference type="SUPFAM" id="SSF54373">
    <property type="entry name" value="FAD-linked reductases, C-terminal domain"/>
    <property type="match status" value="1"/>
</dbReference>
<sequence length="503" mass="54529">MTDPVRLDLSRRAVLGAAGLTAGAGALGALSDDAAGAPGLQGRLPREVDVVVVGAGISGLVAARDVRRGGRSVLVVEARDRVGGRVLNHRLTTKGATIEAGGAFIGPTQGHIARLARELDVPTFLEHTEGNSVYVSQTTGRLEYSGTVPPDPTILPDAALLLQQIDSYAAEIAVDAPWTHPRAREWDTLSLRDWIRGTAVLNPEGVANLIECWTQPGFGADPRELSFLFVLWYVACSGDERTVGTFSRNSDTAGGAQERRFVGGSQLIPLRLARRLGDAVALDAAVRRVEQRDGRVRVHTSRGVVSARRVVVAAPPPRVLGIDFSPGLPDRRRALLRHLHMGRLMKCDAVYPTPFWRADGLNGFGLSDTGAARAVFDNCPRDGEPGVLLAFVGGDTWREFGRLSRDRRRRAVLEGFAEMFGPRALRPVEYTEHDWTEERWTGGGPTAIHRPDGSLVRFGPAVRRPFGRVHWAGTETSTYWSGYMDGAVRAGERAALEVLDLLR</sequence>
<evidence type="ECO:0000256" key="3">
    <source>
        <dbReference type="ARBA" id="ARBA00023002"/>
    </source>
</evidence>
<accession>A0ABP9P9L9</accession>
<evidence type="ECO:0000313" key="6">
    <source>
        <dbReference type="Proteomes" id="UP001500221"/>
    </source>
</evidence>
<dbReference type="RefSeq" id="WP_345454543.1">
    <property type="nucleotide sequence ID" value="NZ_BAABKG010000001.1"/>
</dbReference>
<gene>
    <name evidence="5" type="ORF">GCM10023340_06870</name>
</gene>
<comment type="similarity">
    <text evidence="2">Belongs to the flavin monoamine oxidase family.</text>
</comment>
<dbReference type="InterPro" id="IPR050703">
    <property type="entry name" value="Flavin_MAO"/>
</dbReference>